<accession>A2DL79</accession>
<dbReference type="SUPFAM" id="SSF51126">
    <property type="entry name" value="Pectin lyase-like"/>
    <property type="match status" value="1"/>
</dbReference>
<dbReference type="EMBL" id="DS113214">
    <property type="protein sequence ID" value="EAY18870.1"/>
    <property type="molecule type" value="Genomic_DNA"/>
</dbReference>
<keyword evidence="1" id="KW-0472">Membrane</keyword>
<reference evidence="2" key="1">
    <citation type="submission" date="2006-10" db="EMBL/GenBank/DDBJ databases">
        <authorList>
            <person name="Amadeo P."/>
            <person name="Zhao Q."/>
            <person name="Wortman J."/>
            <person name="Fraser-Liggett C."/>
            <person name="Carlton J."/>
        </authorList>
    </citation>
    <scope>NUCLEOTIDE SEQUENCE</scope>
    <source>
        <strain evidence="2">G3</strain>
    </source>
</reference>
<proteinExistence type="predicted"/>
<dbReference type="Proteomes" id="UP000001542">
    <property type="component" value="Unassembled WGS sequence"/>
</dbReference>
<evidence type="ECO:0000313" key="3">
    <source>
        <dbReference type="Proteomes" id="UP000001542"/>
    </source>
</evidence>
<dbReference type="KEGG" id="tva:5464385"/>
<reference evidence="2" key="2">
    <citation type="journal article" date="2007" name="Science">
        <title>Draft genome sequence of the sexually transmitted pathogen Trichomonas vaginalis.</title>
        <authorList>
            <person name="Carlton J.M."/>
            <person name="Hirt R.P."/>
            <person name="Silva J.C."/>
            <person name="Delcher A.L."/>
            <person name="Schatz M."/>
            <person name="Zhao Q."/>
            <person name="Wortman J.R."/>
            <person name="Bidwell S.L."/>
            <person name="Alsmark U.C.M."/>
            <person name="Besteiro S."/>
            <person name="Sicheritz-Ponten T."/>
            <person name="Noel C.J."/>
            <person name="Dacks J.B."/>
            <person name="Foster P.G."/>
            <person name="Simillion C."/>
            <person name="Van de Peer Y."/>
            <person name="Miranda-Saavedra D."/>
            <person name="Barton G.J."/>
            <person name="Westrop G.D."/>
            <person name="Mueller S."/>
            <person name="Dessi D."/>
            <person name="Fiori P.L."/>
            <person name="Ren Q."/>
            <person name="Paulsen I."/>
            <person name="Zhang H."/>
            <person name="Bastida-Corcuera F.D."/>
            <person name="Simoes-Barbosa A."/>
            <person name="Brown M.T."/>
            <person name="Hayes R.D."/>
            <person name="Mukherjee M."/>
            <person name="Okumura C.Y."/>
            <person name="Schneider R."/>
            <person name="Smith A.J."/>
            <person name="Vanacova S."/>
            <person name="Villalvazo M."/>
            <person name="Haas B.J."/>
            <person name="Pertea M."/>
            <person name="Feldblyum T.V."/>
            <person name="Utterback T.R."/>
            <person name="Shu C.L."/>
            <person name="Osoegawa K."/>
            <person name="de Jong P.J."/>
            <person name="Hrdy I."/>
            <person name="Horvathova L."/>
            <person name="Zubacova Z."/>
            <person name="Dolezal P."/>
            <person name="Malik S.B."/>
            <person name="Logsdon J.M. Jr."/>
            <person name="Henze K."/>
            <person name="Gupta A."/>
            <person name="Wang C.C."/>
            <person name="Dunne R.L."/>
            <person name="Upcroft J.A."/>
            <person name="Upcroft P."/>
            <person name="White O."/>
            <person name="Salzberg S.L."/>
            <person name="Tang P."/>
            <person name="Chiu C.-H."/>
            <person name="Lee Y.-S."/>
            <person name="Embley T.M."/>
            <person name="Coombs G.H."/>
            <person name="Mottram J.C."/>
            <person name="Tachezy J."/>
            <person name="Fraser-Liggett C.M."/>
            <person name="Johnson P.J."/>
        </authorList>
    </citation>
    <scope>NUCLEOTIDE SEQUENCE [LARGE SCALE GENOMIC DNA]</scope>
    <source>
        <strain evidence="2">G3</strain>
    </source>
</reference>
<sequence>MFCCFFSQANSISLSRLNAIIGSSNSTLMSNYLITGKYLKSPLITDIPRFDQRNLQLNKFNFFKLPQPVISAKTNMNLVVSKSSFVNSMSPIRLNSLDRSKYKPFTQRKERKNAILTLRDVLFDFCSSVSEDGGSLYCADCQVTITDVEFVSSTGQMGGGFFARNSKISMTGTSFFKCIAKTEAGGFMAKECENVQMSRCYIVANSAESKHGGFLITHAVIKLTENYIHENTAVRSYGGASFDHVTGEINQCKFVDNKSDNDNGGTAFYTMETAGLLFLEYCTFGGDTTNFILAASTAGITISECCFSRPKKESIIIEQGPTGSTEETTPRLYNNYFNGMCGPAPKLPPRFYKEIFHHPETAPVIEWWKLYSGLAIFILILGIMAFTIPSVFFPLAVRGAHRKGDSKNTK</sequence>
<dbReference type="InParanoid" id="A2DL79"/>
<dbReference type="InterPro" id="IPR011050">
    <property type="entry name" value="Pectin_lyase_fold/virulence"/>
</dbReference>
<dbReference type="InterPro" id="IPR012334">
    <property type="entry name" value="Pectin_lyas_fold"/>
</dbReference>
<evidence type="ECO:0000313" key="2">
    <source>
        <dbReference type="EMBL" id="EAY18870.1"/>
    </source>
</evidence>
<evidence type="ECO:0000256" key="1">
    <source>
        <dbReference type="SAM" id="Phobius"/>
    </source>
</evidence>
<dbReference type="RefSeq" id="XP_001579856.1">
    <property type="nucleotide sequence ID" value="XM_001579806.1"/>
</dbReference>
<dbReference type="VEuPathDB" id="TrichDB:TVAG_295220"/>
<keyword evidence="1" id="KW-0812">Transmembrane</keyword>
<protein>
    <recommendedName>
        <fullName evidence="4">Right handed beta helix domain-containing protein</fullName>
    </recommendedName>
</protein>
<gene>
    <name evidence="2" type="ORF">TVAG_295220</name>
</gene>
<feature type="transmembrane region" description="Helical" evidence="1">
    <location>
        <begin position="370"/>
        <end position="397"/>
    </location>
</feature>
<dbReference type="AlphaFoldDB" id="A2DL79"/>
<evidence type="ECO:0008006" key="4">
    <source>
        <dbReference type="Google" id="ProtNLM"/>
    </source>
</evidence>
<dbReference type="SMR" id="A2DL79"/>
<dbReference type="VEuPathDB" id="TrichDB:TVAGG3_0273110"/>
<dbReference type="OrthoDB" id="10504789at2759"/>
<dbReference type="Gene3D" id="2.160.20.10">
    <property type="entry name" value="Single-stranded right-handed beta-helix, Pectin lyase-like"/>
    <property type="match status" value="1"/>
</dbReference>
<organism evidence="2 3">
    <name type="scientific">Trichomonas vaginalis (strain ATCC PRA-98 / G3)</name>
    <dbReference type="NCBI Taxonomy" id="412133"/>
    <lineage>
        <taxon>Eukaryota</taxon>
        <taxon>Metamonada</taxon>
        <taxon>Parabasalia</taxon>
        <taxon>Trichomonadida</taxon>
        <taxon>Trichomonadidae</taxon>
        <taxon>Trichomonas</taxon>
    </lineage>
</organism>
<keyword evidence="1" id="KW-1133">Transmembrane helix</keyword>
<name>A2DL79_TRIV3</name>
<keyword evidence="3" id="KW-1185">Reference proteome</keyword>